<protein>
    <submittedName>
        <fullName evidence="2">Uncharacterized protein</fullName>
    </submittedName>
</protein>
<keyword evidence="1" id="KW-0812">Transmembrane</keyword>
<dbReference type="AlphaFoldDB" id="A0A0D3E369"/>
<feature type="transmembrane region" description="Helical" evidence="1">
    <location>
        <begin position="20"/>
        <end position="37"/>
    </location>
</feature>
<reference evidence="2" key="2">
    <citation type="submission" date="2015-03" db="UniProtKB">
        <authorList>
            <consortium name="EnsemblPlants"/>
        </authorList>
    </citation>
    <scope>IDENTIFICATION</scope>
</reference>
<evidence type="ECO:0000313" key="3">
    <source>
        <dbReference type="Proteomes" id="UP000032141"/>
    </source>
</evidence>
<sequence>MTITGNNNADASDNRESCSVCLQVLTSVCVVVLAYYIQSQISNIDATGSSDTVLVQCADVTFNYLFIALPLSRNAVKPNCSDTATQLLVLISASM</sequence>
<keyword evidence="1" id="KW-1133">Transmembrane helix</keyword>
<dbReference type="Proteomes" id="UP000032141">
    <property type="component" value="Chromosome C9"/>
</dbReference>
<dbReference type="HOGENOM" id="CLU_2375754_0_0_1"/>
<reference evidence="2 3" key="1">
    <citation type="journal article" date="2014" name="Genome Biol.">
        <title>Transcriptome and methylome profiling reveals relics of genome dominance in the mesopolyploid Brassica oleracea.</title>
        <authorList>
            <person name="Parkin I.A."/>
            <person name="Koh C."/>
            <person name="Tang H."/>
            <person name="Robinson S.J."/>
            <person name="Kagale S."/>
            <person name="Clarke W.E."/>
            <person name="Town C.D."/>
            <person name="Nixon J."/>
            <person name="Krishnakumar V."/>
            <person name="Bidwell S.L."/>
            <person name="Denoeud F."/>
            <person name="Belcram H."/>
            <person name="Links M.G."/>
            <person name="Just J."/>
            <person name="Clarke C."/>
            <person name="Bender T."/>
            <person name="Huebert T."/>
            <person name="Mason A.S."/>
            <person name="Pires J.C."/>
            <person name="Barker G."/>
            <person name="Moore J."/>
            <person name="Walley P.G."/>
            <person name="Manoli S."/>
            <person name="Batley J."/>
            <person name="Edwards D."/>
            <person name="Nelson M.N."/>
            <person name="Wang X."/>
            <person name="Paterson A.H."/>
            <person name="King G."/>
            <person name="Bancroft I."/>
            <person name="Chalhoub B."/>
            <person name="Sharpe A.G."/>
        </authorList>
    </citation>
    <scope>NUCLEOTIDE SEQUENCE</scope>
    <source>
        <strain evidence="2 3">cv. TO1000</strain>
    </source>
</reference>
<proteinExistence type="predicted"/>
<dbReference type="Gramene" id="Bo9g024670.1">
    <property type="protein sequence ID" value="Bo9g024670.1"/>
    <property type="gene ID" value="Bo9g024670"/>
</dbReference>
<evidence type="ECO:0000256" key="1">
    <source>
        <dbReference type="SAM" id="Phobius"/>
    </source>
</evidence>
<keyword evidence="1" id="KW-0472">Membrane</keyword>
<organism evidence="2 3">
    <name type="scientific">Brassica oleracea var. oleracea</name>
    <dbReference type="NCBI Taxonomy" id="109376"/>
    <lineage>
        <taxon>Eukaryota</taxon>
        <taxon>Viridiplantae</taxon>
        <taxon>Streptophyta</taxon>
        <taxon>Embryophyta</taxon>
        <taxon>Tracheophyta</taxon>
        <taxon>Spermatophyta</taxon>
        <taxon>Magnoliopsida</taxon>
        <taxon>eudicotyledons</taxon>
        <taxon>Gunneridae</taxon>
        <taxon>Pentapetalae</taxon>
        <taxon>rosids</taxon>
        <taxon>malvids</taxon>
        <taxon>Brassicales</taxon>
        <taxon>Brassicaceae</taxon>
        <taxon>Brassiceae</taxon>
        <taxon>Brassica</taxon>
    </lineage>
</organism>
<accession>A0A0D3E369</accession>
<name>A0A0D3E369_BRAOL</name>
<dbReference type="EnsemblPlants" id="Bo9g024670.1">
    <property type="protein sequence ID" value="Bo9g024670.1"/>
    <property type="gene ID" value="Bo9g024670"/>
</dbReference>
<dbReference type="OMA" id="LAYCIQY"/>
<keyword evidence="3" id="KW-1185">Reference proteome</keyword>
<evidence type="ECO:0000313" key="2">
    <source>
        <dbReference type="EnsemblPlants" id="Bo9g024670.1"/>
    </source>
</evidence>